<dbReference type="AlphaFoldDB" id="A6FWY1"/>
<accession>A6FWY1</accession>
<gene>
    <name evidence="1" type="ORF">PPSIR1_05043</name>
</gene>
<dbReference type="STRING" id="391625.PPSIR1_05043"/>
<evidence type="ECO:0000313" key="1">
    <source>
        <dbReference type="EMBL" id="EDM81805.1"/>
    </source>
</evidence>
<organism evidence="1 2">
    <name type="scientific">Plesiocystis pacifica SIR-1</name>
    <dbReference type="NCBI Taxonomy" id="391625"/>
    <lineage>
        <taxon>Bacteria</taxon>
        <taxon>Pseudomonadati</taxon>
        <taxon>Myxococcota</taxon>
        <taxon>Polyangia</taxon>
        <taxon>Nannocystales</taxon>
        <taxon>Nannocystaceae</taxon>
        <taxon>Plesiocystis</taxon>
    </lineage>
</organism>
<sequence length="424" mass="46276">MGGCRGEDLYFDCDEQSKNFEAAAAREGQLLASVPKGDPYPVAIKFSEEGLNTLLEGVVGSDVPFTGELPFVWFSGPGTLQFEATTDPVIELESLEGCPTCVQYSFDFNTVLIGVDDQPEGAGIGRVKFRIPIELQENGESSTKLVADYTRLRVQDLWLDAFGLKTEDHEALVGALALFMEEKIQEEYGETELLQLDSWELGNGDIKLLARKLFVFPEDDTMVLAMQSNLPLPQGGGLEITGEMPMGISMVLDFDVSLLGSMVERLLTEGEIPRVYDDKGEPDPEGEYGLTFDGLTGRPNGQILESQFRVWRIAEGYCGYATAIMDLAVDLEEETGAVVLSAGDVSVIGGQGAGAVAAEEDQLVEDNQQVIDTFRDGLVSNLGTTINYDALAIEGSSIVFNTEARDVHEDHLETWFTFFVVENP</sequence>
<keyword evidence="2" id="KW-1185">Reference proteome</keyword>
<proteinExistence type="predicted"/>
<evidence type="ECO:0000313" key="2">
    <source>
        <dbReference type="Proteomes" id="UP000005801"/>
    </source>
</evidence>
<comment type="caution">
    <text evidence="1">The sequence shown here is derived from an EMBL/GenBank/DDBJ whole genome shotgun (WGS) entry which is preliminary data.</text>
</comment>
<protein>
    <submittedName>
        <fullName evidence="1">Uncharacterized protein</fullName>
    </submittedName>
</protein>
<dbReference type="EMBL" id="ABCS01000001">
    <property type="protein sequence ID" value="EDM81805.1"/>
    <property type="molecule type" value="Genomic_DNA"/>
</dbReference>
<name>A6FWY1_9BACT</name>
<dbReference type="RefSeq" id="WP_006968980.1">
    <property type="nucleotide sequence ID" value="NZ_ABCS01000001.1"/>
</dbReference>
<dbReference type="Proteomes" id="UP000005801">
    <property type="component" value="Unassembled WGS sequence"/>
</dbReference>
<dbReference type="OrthoDB" id="5490196at2"/>
<reference evidence="1 2" key="1">
    <citation type="submission" date="2007-06" db="EMBL/GenBank/DDBJ databases">
        <authorList>
            <person name="Shimkets L."/>
            <person name="Ferriera S."/>
            <person name="Johnson J."/>
            <person name="Kravitz S."/>
            <person name="Beeson K."/>
            <person name="Sutton G."/>
            <person name="Rogers Y.-H."/>
            <person name="Friedman R."/>
            <person name="Frazier M."/>
            <person name="Venter J.C."/>
        </authorList>
    </citation>
    <scope>NUCLEOTIDE SEQUENCE [LARGE SCALE GENOMIC DNA]</scope>
    <source>
        <strain evidence="1 2">SIR-1</strain>
    </source>
</reference>